<dbReference type="EMBL" id="JAIWYP010000002">
    <property type="protein sequence ID" value="KAH3864719.1"/>
    <property type="molecule type" value="Genomic_DNA"/>
</dbReference>
<feature type="compositionally biased region" description="Low complexity" evidence="1">
    <location>
        <begin position="26"/>
        <end position="35"/>
    </location>
</feature>
<keyword evidence="3" id="KW-1185">Reference proteome</keyword>
<reference evidence="2" key="1">
    <citation type="journal article" date="2019" name="bioRxiv">
        <title>The Genome of the Zebra Mussel, Dreissena polymorpha: A Resource for Invasive Species Research.</title>
        <authorList>
            <person name="McCartney M.A."/>
            <person name="Auch B."/>
            <person name="Kono T."/>
            <person name="Mallez S."/>
            <person name="Zhang Y."/>
            <person name="Obille A."/>
            <person name="Becker A."/>
            <person name="Abrahante J.E."/>
            <person name="Garbe J."/>
            <person name="Badalamenti J.P."/>
            <person name="Herman A."/>
            <person name="Mangelson H."/>
            <person name="Liachko I."/>
            <person name="Sullivan S."/>
            <person name="Sone E.D."/>
            <person name="Koren S."/>
            <person name="Silverstein K.A.T."/>
            <person name="Beckman K.B."/>
            <person name="Gohl D.M."/>
        </authorList>
    </citation>
    <scope>NUCLEOTIDE SEQUENCE</scope>
    <source>
        <strain evidence="2">Duluth1</strain>
        <tissue evidence="2">Whole animal</tissue>
    </source>
</reference>
<organism evidence="2 3">
    <name type="scientific">Dreissena polymorpha</name>
    <name type="common">Zebra mussel</name>
    <name type="synonym">Mytilus polymorpha</name>
    <dbReference type="NCBI Taxonomy" id="45954"/>
    <lineage>
        <taxon>Eukaryota</taxon>
        <taxon>Metazoa</taxon>
        <taxon>Spiralia</taxon>
        <taxon>Lophotrochozoa</taxon>
        <taxon>Mollusca</taxon>
        <taxon>Bivalvia</taxon>
        <taxon>Autobranchia</taxon>
        <taxon>Heteroconchia</taxon>
        <taxon>Euheterodonta</taxon>
        <taxon>Imparidentia</taxon>
        <taxon>Neoheterodontei</taxon>
        <taxon>Myida</taxon>
        <taxon>Dreissenoidea</taxon>
        <taxon>Dreissenidae</taxon>
        <taxon>Dreissena</taxon>
    </lineage>
</organism>
<dbReference type="AlphaFoldDB" id="A0A9D4RDX5"/>
<accession>A0A9D4RDX5</accession>
<dbReference type="Proteomes" id="UP000828390">
    <property type="component" value="Unassembled WGS sequence"/>
</dbReference>
<comment type="caution">
    <text evidence="2">The sequence shown here is derived from an EMBL/GenBank/DDBJ whole genome shotgun (WGS) entry which is preliminary data.</text>
</comment>
<evidence type="ECO:0000256" key="1">
    <source>
        <dbReference type="SAM" id="MobiDB-lite"/>
    </source>
</evidence>
<name>A0A9D4RDX5_DREPO</name>
<evidence type="ECO:0000313" key="3">
    <source>
        <dbReference type="Proteomes" id="UP000828390"/>
    </source>
</evidence>
<reference evidence="2" key="2">
    <citation type="submission" date="2020-11" db="EMBL/GenBank/DDBJ databases">
        <authorList>
            <person name="McCartney M.A."/>
            <person name="Auch B."/>
            <person name="Kono T."/>
            <person name="Mallez S."/>
            <person name="Becker A."/>
            <person name="Gohl D.M."/>
            <person name="Silverstein K.A.T."/>
            <person name="Koren S."/>
            <person name="Bechman K.B."/>
            <person name="Herman A."/>
            <person name="Abrahante J.E."/>
            <person name="Garbe J."/>
        </authorList>
    </citation>
    <scope>NUCLEOTIDE SEQUENCE</scope>
    <source>
        <strain evidence="2">Duluth1</strain>
        <tissue evidence="2">Whole animal</tissue>
    </source>
</reference>
<gene>
    <name evidence="2" type="ORF">DPMN_027745</name>
</gene>
<feature type="region of interest" description="Disordered" evidence="1">
    <location>
        <begin position="1"/>
        <end position="44"/>
    </location>
</feature>
<proteinExistence type="predicted"/>
<evidence type="ECO:0000313" key="2">
    <source>
        <dbReference type="EMBL" id="KAH3864719.1"/>
    </source>
</evidence>
<dbReference type="SUPFAM" id="SSF140996">
    <property type="entry name" value="Hermes dimerisation domain"/>
    <property type="match status" value="1"/>
</dbReference>
<sequence>METRHPHLPKPDKHYNGKRKDDEASSSKATYSSPSKSKKQKTQMKITDVVRLGSTTEHYSVKSGIYTKISRAIAVFMAKGLRPFSIVDDPGFCHMIACIDPKYPIPSRNHDS</sequence>
<feature type="compositionally biased region" description="Basic and acidic residues" evidence="1">
    <location>
        <begin position="1"/>
        <end position="25"/>
    </location>
</feature>
<protein>
    <submittedName>
        <fullName evidence="2">Uncharacterized protein</fullName>
    </submittedName>
</protein>